<evidence type="ECO:0008006" key="3">
    <source>
        <dbReference type="Google" id="ProtNLM"/>
    </source>
</evidence>
<dbReference type="EMBL" id="CP009458">
    <property type="protein sequence ID" value="AIR59909.1"/>
    <property type="molecule type" value="Genomic_DNA"/>
</dbReference>
<dbReference type="InterPro" id="IPR017483">
    <property type="entry name" value="CHP03034"/>
</dbReference>
<proteinExistence type="predicted"/>
<dbReference type="KEGG" id="cem:LH23_04340"/>
<dbReference type="Pfam" id="PF11692">
    <property type="entry name" value="DUF3289"/>
    <property type="match status" value="1"/>
</dbReference>
<organism evidence="1 2">
    <name type="scientific">Cedecea neteri</name>
    <dbReference type="NCBI Taxonomy" id="158822"/>
    <lineage>
        <taxon>Bacteria</taxon>
        <taxon>Pseudomonadati</taxon>
        <taxon>Pseudomonadota</taxon>
        <taxon>Gammaproteobacteria</taxon>
        <taxon>Enterobacterales</taxon>
        <taxon>Enterobacteriaceae</taxon>
        <taxon>Cedecea</taxon>
    </lineage>
</organism>
<gene>
    <name evidence="1" type="ORF">LH23_04340</name>
</gene>
<dbReference type="Proteomes" id="UP000029516">
    <property type="component" value="Chromosome"/>
</dbReference>
<dbReference type="AlphaFoldDB" id="A0AAN0S215"/>
<name>A0AAN0S215_9ENTR</name>
<dbReference type="NCBIfam" id="TIGR03034">
    <property type="entry name" value="YPO3983 family protein"/>
    <property type="match status" value="1"/>
</dbReference>
<reference evidence="1 2" key="1">
    <citation type="submission" date="2014-09" db="EMBL/GenBank/DDBJ databases">
        <authorList>
            <person name="Chan K.-G."/>
        </authorList>
    </citation>
    <scope>NUCLEOTIDE SEQUENCE [LARGE SCALE GENOMIC DNA]</scope>
    <source>
        <strain evidence="1 2">M006</strain>
    </source>
</reference>
<dbReference type="RefSeq" id="WP_039288761.1">
    <property type="nucleotide sequence ID" value="NZ_CP009458.1"/>
</dbReference>
<sequence>MPALQFPCTIFKTQKKMDDYTASDMQCGDLSDIVLKARFHLLDVSTRVNPYTLTTISPFAQPHLMFPGYLKEGEKLTQRECAEILFDEFRHLSRPFALHRPYNLLIELMITHMQKSSGKPFSHPLLDSGLKEHILSDSSPENSTRLYLQEAFRLFIDWERGCYPAGNKGQLTDAVKSGKLPKFDRFQDNFNGLGITVHDTWATHITIKSLVVDKERYRAVVHYKVQDHFGLDDDDISKVKFNQFRFFRIWFVLQRYSQFAFKPFMTNMEATIEITGGRNESKK</sequence>
<protein>
    <recommendedName>
        <fullName evidence="3">DUF3289 domain-containing protein</fullName>
    </recommendedName>
</protein>
<accession>A0AAN0S215</accession>
<evidence type="ECO:0000313" key="1">
    <source>
        <dbReference type="EMBL" id="AIR59909.1"/>
    </source>
</evidence>
<evidence type="ECO:0000313" key="2">
    <source>
        <dbReference type="Proteomes" id="UP000029516"/>
    </source>
</evidence>